<evidence type="ECO:0000313" key="14">
    <source>
        <dbReference type="EMBL" id="KAF7346464.1"/>
    </source>
</evidence>
<comment type="caution">
    <text evidence="14">The sequence shown here is derived from an EMBL/GenBank/DDBJ whole genome shotgun (WGS) entry which is preliminary data.</text>
</comment>
<keyword evidence="15" id="KW-1185">Reference proteome</keyword>
<dbReference type="InterPro" id="IPR001525">
    <property type="entry name" value="C5_MeTfrase"/>
</dbReference>
<evidence type="ECO:0000256" key="7">
    <source>
        <dbReference type="ARBA" id="ARBA00023242"/>
    </source>
</evidence>
<dbReference type="PANTHER" id="PTHR10629:SF52">
    <property type="entry name" value="DNA (CYTOSINE-5)-METHYLTRANSFERASE 1"/>
    <property type="match status" value="1"/>
</dbReference>
<feature type="active site" evidence="8 9">
    <location>
        <position position="819"/>
    </location>
</feature>
<dbReference type="PRINTS" id="PR00105">
    <property type="entry name" value="C5METTRFRASE"/>
</dbReference>
<dbReference type="GO" id="GO:0005634">
    <property type="term" value="C:nucleus"/>
    <property type="evidence" value="ECO:0007669"/>
    <property type="project" value="UniProtKB-SubCell"/>
</dbReference>
<evidence type="ECO:0000256" key="2">
    <source>
        <dbReference type="ARBA" id="ARBA00022603"/>
    </source>
</evidence>
<dbReference type="Pfam" id="PF01426">
    <property type="entry name" value="BAH"/>
    <property type="match status" value="1"/>
</dbReference>
<accession>A0A8H7CQH0</accession>
<dbReference type="SUPFAM" id="SSF53335">
    <property type="entry name" value="S-adenosyl-L-methionine-dependent methyltransferases"/>
    <property type="match status" value="1"/>
</dbReference>
<dbReference type="PANTHER" id="PTHR10629">
    <property type="entry name" value="CYTOSINE-SPECIFIC METHYLTRANSFERASE"/>
    <property type="match status" value="1"/>
</dbReference>
<sequence length="1217" mass="137635">MENGRGIPYVQVPPHPRSNAISAPRREPGRQIFAYVSVPRAEALGWKRKAEGSPGTNSSPKRRRTDDEEAASLSLANSATGDDAQDILEYTEDELDLGEDSSGSDDGIHIRTLDDFCIFEGQDMISAIQLLGPNIASREFTAMGLVKPQLLDSATDDGDDEDAQFVKDLRITELDLHHVDADGILDCNIYVKTARAWYILETPAPVYRPYFIPLQIRHSLTNDIVSASLRNAKTTYKKFAESLDPLTKKHLETIEVVDYFQSYIPIIAADVKKTTKRNLNNVPLVETLLKSDFSEHLEIEPPEVKAFVTPVVGRIIMPFVAMTVVGSNSAELGQPSANESRDNLRERDHDEPITMRWGNCLDHRGYYDSVEVDGQGDVVAVRPGMDYDAERAERATLSAEFCRNSYARRAWFIQIQYFFDDDKEKDHRGKPAKKLHGQWFAHGSDTILAEVNHSQELFLLEQCDDIYVSSIYRKCAVRKLELEEPEIPDQGEETAISYFYRYLWGTEQYDFRDPPTDEEQRRVISLLPEHTPCVNCGFVAEEALRRQLHPLGPEIPNGFTQFGYDYHPGDFVFIKPKEPEPPEPPVPTPLFIGQITAIKGLEGVLDENRIVCSIRYFERYPEDERRLYRTTKTNQVKAKDLDGVCWVKFIDQDDVDAIEDWINTDSVLYRFYTNTRESSSGDRVSVTKTDFDDQACEPCTQKHELDSEQYHLRNGTRPITCLDVFSGAGGLSAGMSQSGYLEPKWGIEHSPSAAQTFAVNHPDTKVLCADVNDILKYIVDREDGKKPTPPKSLVDGSSMSDSDIPRPGEVDFVGGGSPCQPFSGFRKFDIRSTLPYTMLGLVETLRPSFVLLENVPGLLSYYLAGDNLPSGKRVDMAALKLCCRVLMALGYQVRFKVLQAGQYGTPQDRERIIFLAAMRGHKLPEFPIPTHAFKPARRFKIPLRRNDRIRPPTCSRTEEDHPYAPHPAVTVNDAIEDMPAFEWFVESKIYVVETHAFAGSALIVSFPRRRQDVEAREQRELDGILQCKVSKIPVGFPAAVQFTKEPRTRFQKMMRRKDGLIKDHVTQAFKDSIVELTTLVPLKPWSNYRFLPKDILPAAMKRLYDSNGSSFYGRLDGTSYFKTALTEPKPNANKAHFIHPNYKRTFTLREFARSQGFPDSYTFCSTESTPAAKLKDYFKQIGNAVPLPLAAALGRSIGAAAIHDWRQRNRRESSVEC</sequence>
<evidence type="ECO:0000259" key="13">
    <source>
        <dbReference type="PROSITE" id="PS51038"/>
    </source>
</evidence>
<protein>
    <recommendedName>
        <fullName evidence="11">Cytosine-specific methyltransferase</fullName>
        <ecNumber evidence="11">2.1.1.37</ecNumber>
    </recommendedName>
</protein>
<keyword evidence="3 9" id="KW-0808">Transferase</keyword>
<dbReference type="EMBL" id="JACAZH010000019">
    <property type="protein sequence ID" value="KAF7346464.1"/>
    <property type="molecule type" value="Genomic_DNA"/>
</dbReference>
<keyword evidence="5" id="KW-0677">Repeat</keyword>
<dbReference type="Gene3D" id="3.40.50.150">
    <property type="entry name" value="Vaccinia Virus protein VP39"/>
    <property type="match status" value="1"/>
</dbReference>
<dbReference type="PROSITE" id="PS51038">
    <property type="entry name" value="BAH"/>
    <property type="match status" value="1"/>
</dbReference>
<evidence type="ECO:0000256" key="12">
    <source>
        <dbReference type="SAM" id="MobiDB-lite"/>
    </source>
</evidence>
<dbReference type="InterPro" id="IPR050390">
    <property type="entry name" value="C5-Methyltransferase"/>
</dbReference>
<dbReference type="Proteomes" id="UP000623467">
    <property type="component" value="Unassembled WGS sequence"/>
</dbReference>
<dbReference type="GO" id="GO:0003682">
    <property type="term" value="F:chromatin binding"/>
    <property type="evidence" value="ECO:0007669"/>
    <property type="project" value="InterPro"/>
</dbReference>
<name>A0A8H7CQH0_9AGAR</name>
<dbReference type="OrthoDB" id="5376140at2759"/>
<evidence type="ECO:0000256" key="4">
    <source>
        <dbReference type="ARBA" id="ARBA00022691"/>
    </source>
</evidence>
<dbReference type="NCBIfam" id="TIGR00675">
    <property type="entry name" value="dcm"/>
    <property type="match status" value="1"/>
</dbReference>
<evidence type="ECO:0000313" key="15">
    <source>
        <dbReference type="Proteomes" id="UP000623467"/>
    </source>
</evidence>
<evidence type="ECO:0000256" key="6">
    <source>
        <dbReference type="ARBA" id="ARBA00023125"/>
    </source>
</evidence>
<comment type="subcellular location">
    <subcellularLocation>
        <location evidence="1">Nucleus</location>
    </subcellularLocation>
</comment>
<evidence type="ECO:0000256" key="5">
    <source>
        <dbReference type="ARBA" id="ARBA00022737"/>
    </source>
</evidence>
<keyword evidence="4 9" id="KW-0949">S-adenosyl-L-methionine</keyword>
<dbReference type="InterPro" id="IPR018117">
    <property type="entry name" value="C5_DNA_meth_AS"/>
</dbReference>
<dbReference type="Gene3D" id="3.90.120.10">
    <property type="entry name" value="DNA Methylase, subunit A, domain 2"/>
    <property type="match status" value="1"/>
</dbReference>
<dbReference type="InterPro" id="IPR029063">
    <property type="entry name" value="SAM-dependent_MTases_sf"/>
</dbReference>
<dbReference type="GO" id="GO:0003886">
    <property type="term" value="F:DNA (cytosine-5-)-methyltransferase activity"/>
    <property type="evidence" value="ECO:0007669"/>
    <property type="project" value="UniProtKB-EC"/>
</dbReference>
<gene>
    <name evidence="14" type="ORF">MSAN_01874400</name>
</gene>
<keyword evidence="2 9" id="KW-0489">Methyltransferase</keyword>
<feature type="region of interest" description="Disordered" evidence="12">
    <location>
        <begin position="782"/>
        <end position="805"/>
    </location>
</feature>
<dbReference type="GO" id="GO:0006346">
    <property type="term" value="P:DNA methylation-dependent constitutive heterochromatin formation"/>
    <property type="evidence" value="ECO:0007669"/>
    <property type="project" value="InterPro"/>
</dbReference>
<dbReference type="SMART" id="SM00439">
    <property type="entry name" value="BAH"/>
    <property type="match status" value="1"/>
</dbReference>
<dbReference type="PROSITE" id="PS00094">
    <property type="entry name" value="C5_MTASE_1"/>
    <property type="match status" value="1"/>
</dbReference>
<evidence type="ECO:0000256" key="8">
    <source>
        <dbReference type="PIRSR" id="PIRSR037404-1"/>
    </source>
</evidence>
<comment type="catalytic activity">
    <reaction evidence="11">
        <text>a 2'-deoxycytidine in DNA + S-adenosyl-L-methionine = a 5-methyl-2'-deoxycytidine in DNA + S-adenosyl-L-homocysteine + H(+)</text>
        <dbReference type="Rhea" id="RHEA:13681"/>
        <dbReference type="Rhea" id="RHEA-COMP:11369"/>
        <dbReference type="Rhea" id="RHEA-COMP:11370"/>
        <dbReference type="ChEBI" id="CHEBI:15378"/>
        <dbReference type="ChEBI" id="CHEBI:57856"/>
        <dbReference type="ChEBI" id="CHEBI:59789"/>
        <dbReference type="ChEBI" id="CHEBI:85452"/>
        <dbReference type="ChEBI" id="CHEBI:85454"/>
        <dbReference type="EC" id="2.1.1.37"/>
    </reaction>
</comment>
<dbReference type="GO" id="GO:0032259">
    <property type="term" value="P:methylation"/>
    <property type="evidence" value="ECO:0007669"/>
    <property type="project" value="UniProtKB-KW"/>
</dbReference>
<dbReference type="InterPro" id="IPR001025">
    <property type="entry name" value="BAH_dom"/>
</dbReference>
<feature type="region of interest" description="Disordered" evidence="12">
    <location>
        <begin position="1"/>
        <end position="29"/>
    </location>
</feature>
<evidence type="ECO:0000256" key="1">
    <source>
        <dbReference type="ARBA" id="ARBA00004123"/>
    </source>
</evidence>
<feature type="domain" description="BAH" evidence="13">
    <location>
        <begin position="371"/>
        <end position="515"/>
    </location>
</feature>
<dbReference type="EC" id="2.1.1.37" evidence="11"/>
<dbReference type="AlphaFoldDB" id="A0A8H7CQH0"/>
<dbReference type="InterPro" id="IPR043151">
    <property type="entry name" value="BAH_sf"/>
</dbReference>
<keyword evidence="6" id="KW-0238">DNA-binding</keyword>
<keyword evidence="7" id="KW-0539">Nucleus</keyword>
<evidence type="ECO:0000256" key="10">
    <source>
        <dbReference type="RuleBase" id="RU000416"/>
    </source>
</evidence>
<dbReference type="GO" id="GO:0003677">
    <property type="term" value="F:DNA binding"/>
    <property type="evidence" value="ECO:0007669"/>
    <property type="project" value="UniProtKB-KW"/>
</dbReference>
<dbReference type="InterPro" id="IPR022702">
    <property type="entry name" value="Cytosine_MeTrfase1_RFD"/>
</dbReference>
<reference evidence="14" key="1">
    <citation type="submission" date="2020-05" db="EMBL/GenBank/DDBJ databases">
        <title>Mycena genomes resolve the evolution of fungal bioluminescence.</title>
        <authorList>
            <person name="Tsai I.J."/>
        </authorList>
    </citation>
    <scope>NUCLEOTIDE SEQUENCE</scope>
    <source>
        <strain evidence="14">160909Yilan</strain>
    </source>
</reference>
<comment type="similarity">
    <text evidence="9 10">Belongs to the class I-like SAM-binding methyltransferase superfamily. C5-methyltransferase family.</text>
</comment>
<evidence type="ECO:0000256" key="11">
    <source>
        <dbReference type="RuleBase" id="RU000417"/>
    </source>
</evidence>
<dbReference type="PROSITE" id="PS51679">
    <property type="entry name" value="SAM_MT_C5"/>
    <property type="match status" value="1"/>
</dbReference>
<proteinExistence type="inferred from homology"/>
<dbReference type="GO" id="GO:0044027">
    <property type="term" value="P:negative regulation of gene expression via chromosomal CpG island methylation"/>
    <property type="evidence" value="ECO:0007669"/>
    <property type="project" value="TreeGrafter"/>
</dbReference>
<dbReference type="Pfam" id="PF12047">
    <property type="entry name" value="DNMT1-RFD"/>
    <property type="match status" value="1"/>
</dbReference>
<organism evidence="14 15">
    <name type="scientific">Mycena sanguinolenta</name>
    <dbReference type="NCBI Taxonomy" id="230812"/>
    <lineage>
        <taxon>Eukaryota</taxon>
        <taxon>Fungi</taxon>
        <taxon>Dikarya</taxon>
        <taxon>Basidiomycota</taxon>
        <taxon>Agaricomycotina</taxon>
        <taxon>Agaricomycetes</taxon>
        <taxon>Agaricomycetidae</taxon>
        <taxon>Agaricales</taxon>
        <taxon>Marasmiineae</taxon>
        <taxon>Mycenaceae</taxon>
        <taxon>Mycena</taxon>
    </lineage>
</organism>
<evidence type="ECO:0000256" key="9">
    <source>
        <dbReference type="PROSITE-ProRule" id="PRU01016"/>
    </source>
</evidence>
<dbReference type="Pfam" id="PF00145">
    <property type="entry name" value="DNA_methylase"/>
    <property type="match status" value="1"/>
</dbReference>
<feature type="region of interest" description="Disordered" evidence="12">
    <location>
        <begin position="45"/>
        <end position="85"/>
    </location>
</feature>
<dbReference type="Gene3D" id="2.30.30.490">
    <property type="match status" value="2"/>
</dbReference>
<evidence type="ECO:0000256" key="3">
    <source>
        <dbReference type="ARBA" id="ARBA00022679"/>
    </source>
</evidence>